<keyword evidence="9 15" id="KW-0808">Transferase</keyword>
<feature type="domain" description="tRNA methyltransferase TRMD/TRM10-type" evidence="17">
    <location>
        <begin position="1"/>
        <end position="228"/>
    </location>
</feature>
<evidence type="ECO:0000256" key="13">
    <source>
        <dbReference type="ARBA" id="ARBA00033392"/>
    </source>
</evidence>
<evidence type="ECO:0000259" key="18">
    <source>
        <dbReference type="Pfam" id="PF09936"/>
    </source>
</evidence>
<dbReference type="FunFam" id="3.40.1280.10:FF:000001">
    <property type="entry name" value="tRNA (guanine-N(1)-)-methyltransferase"/>
    <property type="match status" value="1"/>
</dbReference>
<evidence type="ECO:0000256" key="6">
    <source>
        <dbReference type="ARBA" id="ARBA00014679"/>
    </source>
</evidence>
<evidence type="ECO:0000256" key="15">
    <source>
        <dbReference type="HAMAP-Rule" id="MF_00605"/>
    </source>
</evidence>
<evidence type="ECO:0000256" key="3">
    <source>
        <dbReference type="ARBA" id="ARBA00007630"/>
    </source>
</evidence>
<evidence type="ECO:0000256" key="7">
    <source>
        <dbReference type="ARBA" id="ARBA00022490"/>
    </source>
</evidence>
<dbReference type="InterPro" id="IPR029028">
    <property type="entry name" value="Alpha/beta_knot_MTases"/>
</dbReference>
<dbReference type="SUPFAM" id="SSF75217">
    <property type="entry name" value="alpha/beta knot"/>
    <property type="match status" value="1"/>
</dbReference>
<evidence type="ECO:0000256" key="5">
    <source>
        <dbReference type="ARBA" id="ARBA00012807"/>
    </source>
</evidence>
<evidence type="ECO:0000256" key="11">
    <source>
        <dbReference type="ARBA" id="ARBA00022694"/>
    </source>
</evidence>
<dbReference type="EC" id="2.1.1.228" evidence="5 15"/>
<comment type="subcellular location">
    <subcellularLocation>
        <location evidence="2 15 16">Cytoplasm</location>
    </subcellularLocation>
</comment>
<dbReference type="PANTHER" id="PTHR46417:SF1">
    <property type="entry name" value="TRNA (GUANINE-N(1)-)-METHYLTRANSFERASE"/>
    <property type="match status" value="1"/>
</dbReference>
<dbReference type="InterPro" id="IPR029026">
    <property type="entry name" value="tRNA_m1G_MTases_N"/>
</dbReference>
<dbReference type="InterPro" id="IPR016009">
    <property type="entry name" value="tRNA_MeTrfase_TRMD/TRM10"/>
</dbReference>
<dbReference type="InterPro" id="IPR023148">
    <property type="entry name" value="tRNA_m1G_MeTrfase_C_sf"/>
</dbReference>
<dbReference type="PANTHER" id="PTHR46417">
    <property type="entry name" value="TRNA (GUANINE-N(1)-)-METHYLTRANSFERASE"/>
    <property type="match status" value="1"/>
</dbReference>
<proteinExistence type="inferred from homology"/>
<feature type="binding site" evidence="15">
    <location>
        <begin position="132"/>
        <end position="137"/>
    </location>
    <ligand>
        <name>S-adenosyl-L-methionine</name>
        <dbReference type="ChEBI" id="CHEBI:59789"/>
    </ligand>
</feature>
<dbReference type="Gene3D" id="1.10.1270.20">
    <property type="entry name" value="tRNA(m1g37)methyltransferase, domain 2"/>
    <property type="match status" value="1"/>
</dbReference>
<dbReference type="AlphaFoldDB" id="A0A6P1ZP81"/>
<dbReference type="NCBIfam" id="TIGR00088">
    <property type="entry name" value="trmD"/>
    <property type="match status" value="1"/>
</dbReference>
<dbReference type="GO" id="GO:0005829">
    <property type="term" value="C:cytosol"/>
    <property type="evidence" value="ECO:0007669"/>
    <property type="project" value="TreeGrafter"/>
</dbReference>
<dbReference type="GO" id="GO:0052906">
    <property type="term" value="F:tRNA (guanine(37)-N1)-methyltransferase activity"/>
    <property type="evidence" value="ECO:0007669"/>
    <property type="project" value="UniProtKB-UniRule"/>
</dbReference>
<evidence type="ECO:0000313" key="19">
    <source>
        <dbReference type="EMBL" id="TVM36365.1"/>
    </source>
</evidence>
<comment type="function">
    <text evidence="1 15 16">Specifically methylates guanosine-37 in various tRNAs.</text>
</comment>
<keyword evidence="10 15" id="KW-0949">S-adenosyl-L-methionine</keyword>
<comment type="caution">
    <text evidence="19">The sequence shown here is derived from an EMBL/GenBank/DDBJ whole genome shotgun (WGS) entry which is preliminary data.</text>
</comment>
<keyword evidence="7 15" id="KW-0963">Cytoplasm</keyword>
<evidence type="ECO:0000256" key="4">
    <source>
        <dbReference type="ARBA" id="ARBA00011738"/>
    </source>
</evidence>
<evidence type="ECO:0000256" key="2">
    <source>
        <dbReference type="ARBA" id="ARBA00004496"/>
    </source>
</evidence>
<dbReference type="Pfam" id="PF09936">
    <property type="entry name" value="Methyltrn_RNA_4"/>
    <property type="match status" value="1"/>
</dbReference>
<evidence type="ECO:0000259" key="17">
    <source>
        <dbReference type="Pfam" id="PF01746"/>
    </source>
</evidence>
<keyword evidence="11 15" id="KW-0819">tRNA processing</keyword>
<evidence type="ECO:0000313" key="20">
    <source>
        <dbReference type="Proteomes" id="UP000434052"/>
    </source>
</evidence>
<reference evidence="19 20" key="1">
    <citation type="submission" date="2018-06" db="EMBL/GenBank/DDBJ databases">
        <title>Complete genome of Desulfovibrio marinus P48SEP.</title>
        <authorList>
            <person name="Crispim J.S."/>
            <person name="Vidigal P.M.P."/>
            <person name="Silva L.C.F."/>
            <person name="Araujo L.C."/>
            <person name="Laguardia C.N."/>
            <person name="Dias R.S."/>
            <person name="Sousa M.P."/>
            <person name="Paula S.O."/>
            <person name="Silva C."/>
        </authorList>
    </citation>
    <scope>NUCLEOTIDE SEQUENCE [LARGE SCALE GENOMIC DNA]</scope>
    <source>
        <strain evidence="19 20">P48SEP</strain>
    </source>
</reference>
<organism evidence="19 20">
    <name type="scientific">Oceanidesulfovibrio marinus</name>
    <dbReference type="NCBI Taxonomy" id="370038"/>
    <lineage>
        <taxon>Bacteria</taxon>
        <taxon>Pseudomonadati</taxon>
        <taxon>Thermodesulfobacteriota</taxon>
        <taxon>Desulfovibrionia</taxon>
        <taxon>Desulfovibrionales</taxon>
        <taxon>Desulfovibrionaceae</taxon>
        <taxon>Oceanidesulfovibrio</taxon>
    </lineage>
</organism>
<dbReference type="Gene3D" id="3.40.1280.10">
    <property type="match status" value="2"/>
</dbReference>
<dbReference type="OrthoDB" id="9807416at2"/>
<dbReference type="Pfam" id="PF01746">
    <property type="entry name" value="tRNA_m1G_MT"/>
    <property type="match status" value="1"/>
</dbReference>
<dbReference type="HAMAP" id="MF_00605">
    <property type="entry name" value="TrmD"/>
    <property type="match status" value="1"/>
</dbReference>
<evidence type="ECO:0000256" key="16">
    <source>
        <dbReference type="RuleBase" id="RU003464"/>
    </source>
</evidence>
<feature type="binding site" evidence="15">
    <location>
        <position position="112"/>
    </location>
    <ligand>
        <name>S-adenosyl-L-methionine</name>
        <dbReference type="ChEBI" id="CHEBI:59789"/>
    </ligand>
</feature>
<name>A0A6P1ZP81_9BACT</name>
<dbReference type="RefSeq" id="WP_144233402.1">
    <property type="nucleotide sequence ID" value="NZ_QMIF01000001.1"/>
</dbReference>
<evidence type="ECO:0000256" key="14">
    <source>
        <dbReference type="ARBA" id="ARBA00047783"/>
    </source>
</evidence>
<gene>
    <name evidence="15" type="primary">trmD</name>
    <name evidence="19" type="ORF">DQK91_00120</name>
</gene>
<comment type="similarity">
    <text evidence="3 15 16">Belongs to the RNA methyltransferase TrmD family.</text>
</comment>
<evidence type="ECO:0000256" key="10">
    <source>
        <dbReference type="ARBA" id="ARBA00022691"/>
    </source>
</evidence>
<dbReference type="InterPro" id="IPR002649">
    <property type="entry name" value="tRNA_m1G_MeTrfase_TrmD"/>
</dbReference>
<dbReference type="GO" id="GO:0002939">
    <property type="term" value="P:tRNA N1-guanine methylation"/>
    <property type="evidence" value="ECO:0007669"/>
    <property type="project" value="TreeGrafter"/>
</dbReference>
<dbReference type="CDD" id="cd18080">
    <property type="entry name" value="TrmD-like"/>
    <property type="match status" value="1"/>
</dbReference>
<sequence>MHFSICTLFPEFFDSPLAVGLLGRAVEEGVLSVERVNPRDFTADNHRTVDDRPYGGGPGMVMLLDPMLKALGHVEQRGGRGRTILLTPRGRPLDQNLARELAGEERLTVICGRYEGMDARLGDLVEIEEISVGDFVLSGGESAACCLLESVGRLLPGFMGHEESGDEESFALGLLEYPHYTRPEVVHDEKGRELRVPEVLLSGDHKRIAAYRRELALATTWERRPELLATAPLTQQDVESLKERRAHSPKPARGRNLYLVLAHHPVLNKEGEEVAVSLTNLDIHDIGRVSRCYGLGGFFITTPLEDQRRLAATLLEHWTGGAGSVANPDRAEALSGVGVVASIPEALDAIRDRAGRDPLVYATSARIAPERRRGGKRKKTAMPESVTIPQVGEALDDRPVALLMGTGSGLAPGVVRAVDAVVRPLRPFADYNHLSVRSATSILVDRILGDTE</sequence>
<dbReference type="EMBL" id="QMIF01000001">
    <property type="protein sequence ID" value="TVM36365.1"/>
    <property type="molecule type" value="Genomic_DNA"/>
</dbReference>
<accession>A0A6P1ZP81</accession>
<evidence type="ECO:0000256" key="9">
    <source>
        <dbReference type="ARBA" id="ARBA00022679"/>
    </source>
</evidence>
<evidence type="ECO:0000256" key="12">
    <source>
        <dbReference type="ARBA" id="ARBA00029736"/>
    </source>
</evidence>
<evidence type="ECO:0000256" key="8">
    <source>
        <dbReference type="ARBA" id="ARBA00022603"/>
    </source>
</evidence>
<dbReference type="NCBIfam" id="NF000648">
    <property type="entry name" value="PRK00026.1"/>
    <property type="match status" value="1"/>
</dbReference>
<feature type="domain" description="tRNA (guanine-N(1)-)-methyltransferase C-terminal" evidence="18">
    <location>
        <begin position="256"/>
        <end position="449"/>
    </location>
</feature>
<comment type="catalytic activity">
    <reaction evidence="14 15 16">
        <text>guanosine(37) in tRNA + S-adenosyl-L-methionine = N(1)-methylguanosine(37) in tRNA + S-adenosyl-L-homocysteine + H(+)</text>
        <dbReference type="Rhea" id="RHEA:36899"/>
        <dbReference type="Rhea" id="RHEA-COMP:10145"/>
        <dbReference type="Rhea" id="RHEA-COMP:10147"/>
        <dbReference type="ChEBI" id="CHEBI:15378"/>
        <dbReference type="ChEBI" id="CHEBI:57856"/>
        <dbReference type="ChEBI" id="CHEBI:59789"/>
        <dbReference type="ChEBI" id="CHEBI:73542"/>
        <dbReference type="ChEBI" id="CHEBI:74269"/>
        <dbReference type="EC" id="2.1.1.228"/>
    </reaction>
</comment>
<evidence type="ECO:0000256" key="1">
    <source>
        <dbReference type="ARBA" id="ARBA00002634"/>
    </source>
</evidence>
<keyword evidence="8 15" id="KW-0489">Methyltransferase</keyword>
<comment type="subunit">
    <text evidence="4 15 16">Homodimer.</text>
</comment>
<dbReference type="InterPro" id="IPR019230">
    <property type="entry name" value="RNA_MeTrfase_C_dom"/>
</dbReference>
<protein>
    <recommendedName>
        <fullName evidence="6 15">tRNA (guanine-N(1)-)-methyltransferase</fullName>
        <ecNumber evidence="5 15">2.1.1.228</ecNumber>
    </recommendedName>
    <alternativeName>
        <fullName evidence="12 15">M1G-methyltransferase</fullName>
    </alternativeName>
    <alternativeName>
        <fullName evidence="13 15">tRNA [GM37] methyltransferase</fullName>
    </alternativeName>
</protein>
<dbReference type="Proteomes" id="UP000434052">
    <property type="component" value="Unassembled WGS sequence"/>
</dbReference>